<proteinExistence type="predicted"/>
<dbReference type="RefSeq" id="WP_067091216.1">
    <property type="nucleotide sequence ID" value="NZ_LWMV01000169.1"/>
</dbReference>
<dbReference type="EMBL" id="LWMV01000169">
    <property type="protein sequence ID" value="KZX12312.1"/>
    <property type="molecule type" value="Genomic_DNA"/>
</dbReference>
<dbReference type="PATRIC" id="fig|49547.3.peg.1141"/>
<evidence type="ECO:0000313" key="2">
    <source>
        <dbReference type="Proteomes" id="UP000077245"/>
    </source>
</evidence>
<organism evidence="1 2">
    <name type="scientific">Methanobrevibacter curvatus</name>
    <dbReference type="NCBI Taxonomy" id="49547"/>
    <lineage>
        <taxon>Archaea</taxon>
        <taxon>Methanobacteriati</taxon>
        <taxon>Methanobacteriota</taxon>
        <taxon>Methanomada group</taxon>
        <taxon>Methanobacteria</taxon>
        <taxon>Methanobacteriales</taxon>
        <taxon>Methanobacteriaceae</taxon>
        <taxon>Methanobrevibacter</taxon>
    </lineage>
</organism>
<dbReference type="Proteomes" id="UP000077245">
    <property type="component" value="Unassembled WGS sequence"/>
</dbReference>
<sequence length="381" mass="41312">MVGATSATDITITNTTDGGLKTAIDTVGDNGTVYMKKGIYTGGNNTGINVNKNLTIIGKGKNTIIKALGNNQIFTVNINVSVSLTLINLTLENGKKIKSSAILSSASIGVINIEKLAMDYKMAKAEKIAGCSSIVSQYNKTSFSYGYRRDSTYGANIYLEKVKINGLNGIKEYKTVNGYFLHTLVLEGGWYIGTGGADIPSTNKKLENLGAKMAYNKKITKTGMLTAYNLVKSLKLGHFVIKSPTGEVGAICYFFGSYKNKMFKLKNGEYAIIPNNPKYFKVGKIKPNLKLADVAIYGLSHDAFGTNRRNIMTYSVEILLKKVNTKINTTKVTIYASNGDGKYVGKKSANLKDNIIYNGKSTSKNSLPTAPKKILIGKLEI</sequence>
<evidence type="ECO:0000313" key="1">
    <source>
        <dbReference type="EMBL" id="KZX12312.1"/>
    </source>
</evidence>
<reference evidence="1 2" key="1">
    <citation type="submission" date="2016-04" db="EMBL/GenBank/DDBJ databases">
        <title>Genome sequence of Methanobrevibacter curvatus DSM 11111.</title>
        <authorList>
            <person name="Poehlein A."/>
            <person name="Seedorf H."/>
            <person name="Daniel R."/>
        </authorList>
    </citation>
    <scope>NUCLEOTIDE SEQUENCE [LARGE SCALE GENOMIC DNA]</scope>
    <source>
        <strain evidence="1 2">DSM 11111</strain>
    </source>
</reference>
<name>A0A166APR0_9EURY</name>
<dbReference type="AlphaFoldDB" id="A0A166APR0"/>
<protein>
    <submittedName>
        <fullName evidence="1">Uncharacterized protein</fullName>
    </submittedName>
</protein>
<accession>A0A166APR0</accession>
<comment type="caution">
    <text evidence="1">The sequence shown here is derived from an EMBL/GenBank/DDBJ whole genome shotgun (WGS) entry which is preliminary data.</text>
</comment>
<dbReference type="OrthoDB" id="81290at2157"/>
<keyword evidence="2" id="KW-1185">Reference proteome</keyword>
<gene>
    <name evidence="1" type="ORF">MBCUR_10690</name>
</gene>